<sequence>MNGNNTLSSNIMTTIATQDTDYSSEEDSVFLTQRTHAKRPKITRLSHANKCSTGPDRTTDVRELKEQTTKDLVEWASRLELESITLKETIQEDFVSLVKQHHSDTVRSVHELEKRVDHMAAKLDKSETRIGAKVRDVLESQVGPIEDEQTLINTKIALMNQQLAQMGKTIDNMGREIEEKCKHIGGTLSYIDSRATKVPDTKKDLEEIKEYLRLLLPRIIGIEQNCAIIPQLTKLSDEDPSKKRRFL</sequence>
<protein>
    <submittedName>
        <fullName evidence="1">Uncharacterized protein</fullName>
    </submittedName>
</protein>
<dbReference type="AlphaFoldDB" id="A0A1E4SGV3"/>
<dbReference type="GO" id="GO:0007131">
    <property type="term" value="P:reciprocal meiotic recombination"/>
    <property type="evidence" value="ECO:0007669"/>
    <property type="project" value="InterPro"/>
</dbReference>
<dbReference type="OrthoDB" id="4020944at2759"/>
<gene>
    <name evidence="1" type="ORF">CANTADRAFT_271766</name>
</gene>
<evidence type="ECO:0000313" key="1">
    <source>
        <dbReference type="EMBL" id="ODV78642.1"/>
    </source>
</evidence>
<dbReference type="Pfam" id="PF09074">
    <property type="entry name" value="Mer2"/>
    <property type="match status" value="1"/>
</dbReference>
<keyword evidence="2" id="KW-1185">Reference proteome</keyword>
<evidence type="ECO:0000313" key="2">
    <source>
        <dbReference type="Proteomes" id="UP000094285"/>
    </source>
</evidence>
<dbReference type="GeneID" id="30982161"/>
<name>A0A1E4SGV3_9ASCO</name>
<dbReference type="RefSeq" id="XP_020063764.1">
    <property type="nucleotide sequence ID" value="XM_020208024.1"/>
</dbReference>
<dbReference type="GO" id="GO:0000794">
    <property type="term" value="C:condensed nuclear chromosome"/>
    <property type="evidence" value="ECO:0007669"/>
    <property type="project" value="InterPro"/>
</dbReference>
<organism evidence="1 2">
    <name type="scientific">Suhomyces tanzawaensis NRRL Y-17324</name>
    <dbReference type="NCBI Taxonomy" id="984487"/>
    <lineage>
        <taxon>Eukaryota</taxon>
        <taxon>Fungi</taxon>
        <taxon>Dikarya</taxon>
        <taxon>Ascomycota</taxon>
        <taxon>Saccharomycotina</taxon>
        <taxon>Pichiomycetes</taxon>
        <taxon>Debaryomycetaceae</taxon>
        <taxon>Suhomyces</taxon>
    </lineage>
</organism>
<proteinExistence type="predicted"/>
<dbReference type="Proteomes" id="UP000094285">
    <property type="component" value="Unassembled WGS sequence"/>
</dbReference>
<dbReference type="InterPro" id="IPR015159">
    <property type="entry name" value="Rec107"/>
</dbReference>
<accession>A0A1E4SGV3</accession>
<reference evidence="2" key="1">
    <citation type="submission" date="2016-05" db="EMBL/GenBank/DDBJ databases">
        <title>Comparative genomics of biotechnologically important yeasts.</title>
        <authorList>
            <consortium name="DOE Joint Genome Institute"/>
            <person name="Riley R."/>
            <person name="Haridas S."/>
            <person name="Wolfe K.H."/>
            <person name="Lopes M.R."/>
            <person name="Hittinger C.T."/>
            <person name="Goker M."/>
            <person name="Salamov A."/>
            <person name="Wisecaver J."/>
            <person name="Long T.M."/>
            <person name="Aerts A.L."/>
            <person name="Barry K."/>
            <person name="Choi C."/>
            <person name="Clum A."/>
            <person name="Coughlan A.Y."/>
            <person name="Deshpande S."/>
            <person name="Douglass A.P."/>
            <person name="Hanson S.J."/>
            <person name="Klenk H.-P."/>
            <person name="Labutti K."/>
            <person name="Lapidus A."/>
            <person name="Lindquist E."/>
            <person name="Lipzen A."/>
            <person name="Meier-Kolthoff J.P."/>
            <person name="Ohm R.A."/>
            <person name="Otillar R.P."/>
            <person name="Pangilinan J."/>
            <person name="Peng Y."/>
            <person name="Rokas A."/>
            <person name="Rosa C.A."/>
            <person name="Scheuner C."/>
            <person name="Sibirny A.A."/>
            <person name="Slot J.C."/>
            <person name="Stielow J.B."/>
            <person name="Sun H."/>
            <person name="Kurtzman C.P."/>
            <person name="Blackwell M."/>
            <person name="Grigoriev I.V."/>
            <person name="Jeffries T.W."/>
        </authorList>
    </citation>
    <scope>NUCLEOTIDE SEQUENCE [LARGE SCALE GENOMIC DNA]</scope>
    <source>
        <strain evidence="2">NRRL Y-17324</strain>
    </source>
</reference>
<dbReference type="EMBL" id="KV453913">
    <property type="protein sequence ID" value="ODV78642.1"/>
    <property type="molecule type" value="Genomic_DNA"/>
</dbReference>